<dbReference type="PANTHER" id="PTHR45138">
    <property type="entry name" value="REGULATORY COMPONENTS OF SENSORY TRANSDUCTION SYSTEM"/>
    <property type="match status" value="1"/>
</dbReference>
<dbReference type="PROSITE" id="PS50887">
    <property type="entry name" value="GGDEF"/>
    <property type="match status" value="1"/>
</dbReference>
<dbReference type="OrthoDB" id="9812260at2"/>
<feature type="transmembrane region" description="Helical" evidence="4">
    <location>
        <begin position="152"/>
        <end position="176"/>
    </location>
</feature>
<dbReference type="GO" id="GO:0043709">
    <property type="term" value="P:cell adhesion involved in single-species biofilm formation"/>
    <property type="evidence" value="ECO:0007669"/>
    <property type="project" value="TreeGrafter"/>
</dbReference>
<dbReference type="CDD" id="cd01949">
    <property type="entry name" value="GGDEF"/>
    <property type="match status" value="1"/>
</dbReference>
<evidence type="ECO:0000256" key="4">
    <source>
        <dbReference type="SAM" id="Phobius"/>
    </source>
</evidence>
<accession>A0A4R5UII5</accession>
<evidence type="ECO:0000256" key="1">
    <source>
        <dbReference type="ARBA" id="ARBA00012528"/>
    </source>
</evidence>
<dbReference type="SUPFAM" id="SSF55073">
    <property type="entry name" value="Nucleotide cyclase"/>
    <property type="match status" value="1"/>
</dbReference>
<dbReference type="GO" id="GO:0052621">
    <property type="term" value="F:diguanylate cyclase activity"/>
    <property type="evidence" value="ECO:0007669"/>
    <property type="project" value="UniProtKB-EC"/>
</dbReference>
<dbReference type="EC" id="2.7.7.65" evidence="1"/>
<dbReference type="NCBIfam" id="TIGR00254">
    <property type="entry name" value="GGDEF"/>
    <property type="match status" value="1"/>
</dbReference>
<dbReference type="Proteomes" id="UP000295238">
    <property type="component" value="Unassembled WGS sequence"/>
</dbReference>
<dbReference type="RefSeq" id="WP_133315341.1">
    <property type="nucleotide sequence ID" value="NZ_SMTL01000002.1"/>
</dbReference>
<dbReference type="GO" id="GO:1902201">
    <property type="term" value="P:negative regulation of bacterial-type flagellum-dependent cell motility"/>
    <property type="evidence" value="ECO:0007669"/>
    <property type="project" value="TreeGrafter"/>
</dbReference>
<feature type="transmembrane region" description="Helical" evidence="4">
    <location>
        <begin position="93"/>
        <end position="110"/>
    </location>
</feature>
<keyword evidence="7" id="KW-1185">Reference proteome</keyword>
<name>A0A4R5UII5_9HYPH</name>
<dbReference type="SMART" id="SM00267">
    <property type="entry name" value="GGDEF"/>
    <property type="match status" value="1"/>
</dbReference>
<evidence type="ECO:0000313" key="7">
    <source>
        <dbReference type="Proteomes" id="UP000295238"/>
    </source>
</evidence>
<keyword evidence="4" id="KW-0472">Membrane</keyword>
<keyword evidence="4" id="KW-1133">Transmembrane helix</keyword>
<keyword evidence="4" id="KW-0812">Transmembrane</keyword>
<feature type="region of interest" description="Disordered" evidence="3">
    <location>
        <begin position="375"/>
        <end position="395"/>
    </location>
</feature>
<gene>
    <name evidence="6" type="ORF">E2F50_06805</name>
</gene>
<sequence length="395" mass="42148">MNGAVFFLTVNFIVAISFSAVFAVVSTRSRSRTAALWLAAAFAIASLSAVCELCVAYSGWPKIWALGAFATVMGGMLLLNIGIRQLYELRINWWMSAGFLVASLILSYTIYDLPRGTPLQAFSYQTPFALIVLASAFPALSSSRRLAGDRFLGILLLVTGVHFVAKAALAVIVGSGSTAKDYIHSNYALVSQSSTAVLMVAVGLTLLSVLALEIMAAERNESEMDLLSGLCNRRGFERGVKAAISRRPDGQHAVVLCDLDHFKNINDSYGHHAGDMVIRAFGALLSSSAPNEAIVGRMGGEEFAVFLPNTTMDVALLFAHALRSGTAAMDIAGIPSSVTVTASFGVANLVSADQLEEMLRRADVALYEAKRGGRNRVQQAANTKASRPAQSMTRP</sequence>
<feature type="transmembrane region" description="Helical" evidence="4">
    <location>
        <begin position="122"/>
        <end position="140"/>
    </location>
</feature>
<dbReference type="AlphaFoldDB" id="A0A4R5UII5"/>
<evidence type="ECO:0000259" key="5">
    <source>
        <dbReference type="PROSITE" id="PS50887"/>
    </source>
</evidence>
<proteinExistence type="predicted"/>
<comment type="catalytic activity">
    <reaction evidence="2">
        <text>2 GTP = 3',3'-c-di-GMP + 2 diphosphate</text>
        <dbReference type="Rhea" id="RHEA:24898"/>
        <dbReference type="ChEBI" id="CHEBI:33019"/>
        <dbReference type="ChEBI" id="CHEBI:37565"/>
        <dbReference type="ChEBI" id="CHEBI:58805"/>
        <dbReference type="EC" id="2.7.7.65"/>
    </reaction>
</comment>
<feature type="transmembrane region" description="Helical" evidence="4">
    <location>
        <begin position="6"/>
        <end position="25"/>
    </location>
</feature>
<feature type="domain" description="GGDEF" evidence="5">
    <location>
        <begin position="250"/>
        <end position="382"/>
    </location>
</feature>
<feature type="transmembrane region" description="Helical" evidence="4">
    <location>
        <begin position="196"/>
        <end position="216"/>
    </location>
</feature>
<evidence type="ECO:0000313" key="6">
    <source>
        <dbReference type="EMBL" id="TDK36631.1"/>
    </source>
</evidence>
<dbReference type="InterPro" id="IPR050469">
    <property type="entry name" value="Diguanylate_Cyclase"/>
</dbReference>
<dbReference type="InterPro" id="IPR029787">
    <property type="entry name" value="Nucleotide_cyclase"/>
</dbReference>
<dbReference type="Pfam" id="PF00990">
    <property type="entry name" value="GGDEF"/>
    <property type="match status" value="1"/>
</dbReference>
<dbReference type="EMBL" id="SMTL01000002">
    <property type="protein sequence ID" value="TDK36631.1"/>
    <property type="molecule type" value="Genomic_DNA"/>
</dbReference>
<comment type="caution">
    <text evidence="6">The sequence shown here is derived from an EMBL/GenBank/DDBJ whole genome shotgun (WGS) entry which is preliminary data.</text>
</comment>
<dbReference type="PANTHER" id="PTHR45138:SF9">
    <property type="entry name" value="DIGUANYLATE CYCLASE DGCM-RELATED"/>
    <property type="match status" value="1"/>
</dbReference>
<dbReference type="Gene3D" id="3.30.70.270">
    <property type="match status" value="1"/>
</dbReference>
<feature type="compositionally biased region" description="Polar residues" evidence="3">
    <location>
        <begin position="376"/>
        <end position="395"/>
    </location>
</feature>
<feature type="transmembrane region" description="Helical" evidence="4">
    <location>
        <begin position="37"/>
        <end position="58"/>
    </location>
</feature>
<dbReference type="InterPro" id="IPR000160">
    <property type="entry name" value="GGDEF_dom"/>
</dbReference>
<dbReference type="GO" id="GO:0005886">
    <property type="term" value="C:plasma membrane"/>
    <property type="evidence" value="ECO:0007669"/>
    <property type="project" value="TreeGrafter"/>
</dbReference>
<protein>
    <recommendedName>
        <fullName evidence="1">diguanylate cyclase</fullName>
        <ecNumber evidence="1">2.7.7.65</ecNumber>
    </recommendedName>
</protein>
<organism evidence="6 7">
    <name type="scientific">Rhizobium deserti</name>
    <dbReference type="NCBI Taxonomy" id="2547961"/>
    <lineage>
        <taxon>Bacteria</taxon>
        <taxon>Pseudomonadati</taxon>
        <taxon>Pseudomonadota</taxon>
        <taxon>Alphaproteobacteria</taxon>
        <taxon>Hyphomicrobiales</taxon>
        <taxon>Rhizobiaceae</taxon>
        <taxon>Rhizobium/Agrobacterium group</taxon>
        <taxon>Rhizobium</taxon>
    </lineage>
</organism>
<evidence type="ECO:0000256" key="3">
    <source>
        <dbReference type="SAM" id="MobiDB-lite"/>
    </source>
</evidence>
<feature type="transmembrane region" description="Helical" evidence="4">
    <location>
        <begin position="64"/>
        <end position="81"/>
    </location>
</feature>
<reference evidence="6 7" key="1">
    <citation type="submission" date="2019-03" db="EMBL/GenBank/DDBJ databases">
        <title>Rhizobium sp. nov., an bacterium isolated from biocrust in Mu Us Desert.</title>
        <authorList>
            <person name="Lixiong L."/>
        </authorList>
    </citation>
    <scope>NUCLEOTIDE SEQUENCE [LARGE SCALE GENOMIC DNA]</scope>
    <source>
        <strain evidence="6 7">SPY-1</strain>
    </source>
</reference>
<dbReference type="InterPro" id="IPR043128">
    <property type="entry name" value="Rev_trsase/Diguanyl_cyclase"/>
</dbReference>
<evidence type="ECO:0000256" key="2">
    <source>
        <dbReference type="ARBA" id="ARBA00034247"/>
    </source>
</evidence>
<dbReference type="FunFam" id="3.30.70.270:FF:000001">
    <property type="entry name" value="Diguanylate cyclase domain protein"/>
    <property type="match status" value="1"/>
</dbReference>